<evidence type="ECO:0000256" key="5">
    <source>
        <dbReference type="ARBA" id="ARBA00022737"/>
    </source>
</evidence>
<dbReference type="Gene3D" id="1.50.40.10">
    <property type="entry name" value="Mitochondrial carrier domain"/>
    <property type="match status" value="1"/>
</dbReference>
<reference evidence="13 14" key="1">
    <citation type="submission" date="2024-07" db="EMBL/GenBank/DDBJ databases">
        <title>Section-level genome sequencing and comparative genomics of Aspergillus sections Usti and Cavernicolus.</title>
        <authorList>
            <consortium name="Lawrence Berkeley National Laboratory"/>
            <person name="Nybo J.L."/>
            <person name="Vesth T.C."/>
            <person name="Theobald S."/>
            <person name="Frisvad J.C."/>
            <person name="Larsen T.O."/>
            <person name="Kjaerboelling I."/>
            <person name="Rothschild-Mancinelli K."/>
            <person name="Lyhne E.K."/>
            <person name="Kogle M.E."/>
            <person name="Barry K."/>
            <person name="Clum A."/>
            <person name="Na H."/>
            <person name="Ledsgaard L."/>
            <person name="Lin J."/>
            <person name="Lipzen A."/>
            <person name="Kuo A."/>
            <person name="Riley R."/>
            <person name="Mondo S."/>
            <person name="Labutti K."/>
            <person name="Haridas S."/>
            <person name="Pangalinan J."/>
            <person name="Salamov A.A."/>
            <person name="Simmons B.A."/>
            <person name="Magnuson J.K."/>
            <person name="Chen J."/>
            <person name="Drula E."/>
            <person name="Henrissat B."/>
            <person name="Wiebenga A."/>
            <person name="Lubbers R.J."/>
            <person name="Gomes A.C."/>
            <person name="Makela M.R."/>
            <person name="Stajich J."/>
            <person name="Grigoriev I.V."/>
            <person name="Mortensen U.H."/>
            <person name="De Vries R.P."/>
            <person name="Baker S.E."/>
            <person name="Andersen M.R."/>
        </authorList>
    </citation>
    <scope>NUCLEOTIDE SEQUENCE [LARGE SCALE GENOMIC DNA]</scope>
    <source>
        <strain evidence="13 14">CBS 123904</strain>
    </source>
</reference>
<evidence type="ECO:0000256" key="11">
    <source>
        <dbReference type="RuleBase" id="RU000488"/>
    </source>
</evidence>
<evidence type="ECO:0000256" key="6">
    <source>
        <dbReference type="ARBA" id="ARBA00022792"/>
    </source>
</evidence>
<dbReference type="PANTHER" id="PTHR45788">
    <property type="entry name" value="SUCCINATE/FUMARATE MITOCHONDRIAL TRANSPORTER-RELATED"/>
    <property type="match status" value="1"/>
</dbReference>
<gene>
    <name evidence="13" type="ORF">BJY01DRAFT_255465</name>
</gene>
<dbReference type="PANTHER" id="PTHR45788:SF3">
    <property type="entry name" value="TRICARBOXYLATE TRANSPORT PROTEIN"/>
    <property type="match status" value="1"/>
</dbReference>
<feature type="repeat" description="Solcar" evidence="10">
    <location>
        <begin position="126"/>
        <end position="215"/>
    </location>
</feature>
<accession>A0ABR4IK50</accession>
<protein>
    <submittedName>
        <fullName evidence="13">Tricarboxylate transport protein</fullName>
    </submittedName>
</protein>
<keyword evidence="9 10" id="KW-0472">Membrane</keyword>
<dbReference type="Pfam" id="PF00153">
    <property type="entry name" value="Mito_carr"/>
    <property type="match status" value="3"/>
</dbReference>
<evidence type="ECO:0000256" key="12">
    <source>
        <dbReference type="SAM" id="MobiDB-lite"/>
    </source>
</evidence>
<evidence type="ECO:0000256" key="7">
    <source>
        <dbReference type="ARBA" id="ARBA00022989"/>
    </source>
</evidence>
<keyword evidence="7" id="KW-1133">Transmembrane helix</keyword>
<comment type="subcellular location">
    <subcellularLocation>
        <location evidence="1">Mitochondrion membrane</location>
        <topology evidence="1">Multi-pass membrane protein</topology>
    </subcellularLocation>
</comment>
<keyword evidence="14" id="KW-1185">Reference proteome</keyword>
<evidence type="ECO:0000256" key="1">
    <source>
        <dbReference type="ARBA" id="ARBA00004225"/>
    </source>
</evidence>
<feature type="repeat" description="Solcar" evidence="10">
    <location>
        <begin position="223"/>
        <end position="305"/>
    </location>
</feature>
<proteinExistence type="inferred from homology"/>
<evidence type="ECO:0000256" key="8">
    <source>
        <dbReference type="ARBA" id="ARBA00023128"/>
    </source>
</evidence>
<comment type="caution">
    <text evidence="13">The sequence shown here is derived from an EMBL/GenBank/DDBJ whole genome shotgun (WGS) entry which is preliminary data.</text>
</comment>
<evidence type="ECO:0000256" key="2">
    <source>
        <dbReference type="ARBA" id="ARBA00006375"/>
    </source>
</evidence>
<comment type="similarity">
    <text evidence="2 11">Belongs to the mitochondrial carrier (TC 2.A.29) family.</text>
</comment>
<evidence type="ECO:0000256" key="4">
    <source>
        <dbReference type="ARBA" id="ARBA00022692"/>
    </source>
</evidence>
<dbReference type="Proteomes" id="UP001610446">
    <property type="component" value="Unassembled WGS sequence"/>
</dbReference>
<sequence length="311" mass="32961">MSEIATPVNQVSQPAQPGVKKPSSSLIFFISGATAGGVESVITYPFEYAKTHSQLRQAQYGTPSTKTTATNNPLRTIISLVQTRGIASIYTGCGSLAAGTMLKAGVRFFFYDNIKHTLSSPRLEIPSFLQGILAGMAAGAAESVLAVTPSERIKTLLIDDARSASRRLNGGGQAVRILLAEQGLRGLYKGLVPTTVKQSATSAVRMGSYNILKDLRQKYGIRENGLTTFLMGAVAGTVTVYATQPFDSVKTRAQGLGGMGVRAALEGILADHGVRGLWRGSTMRLGRLLLSGGIVFSVYEKVRGGLEGLFL</sequence>
<keyword evidence="5" id="KW-0677">Repeat</keyword>
<evidence type="ECO:0000256" key="3">
    <source>
        <dbReference type="ARBA" id="ARBA00022448"/>
    </source>
</evidence>
<keyword evidence="8" id="KW-0496">Mitochondrion</keyword>
<keyword evidence="3 11" id="KW-0813">Transport</keyword>
<dbReference type="SUPFAM" id="SSF103506">
    <property type="entry name" value="Mitochondrial carrier"/>
    <property type="match status" value="1"/>
</dbReference>
<keyword evidence="6" id="KW-0999">Mitochondrion inner membrane</keyword>
<organism evidence="13 14">
    <name type="scientific">Aspergillus pseudoustus</name>
    <dbReference type="NCBI Taxonomy" id="1810923"/>
    <lineage>
        <taxon>Eukaryota</taxon>
        <taxon>Fungi</taxon>
        <taxon>Dikarya</taxon>
        <taxon>Ascomycota</taxon>
        <taxon>Pezizomycotina</taxon>
        <taxon>Eurotiomycetes</taxon>
        <taxon>Eurotiomycetidae</taxon>
        <taxon>Eurotiales</taxon>
        <taxon>Aspergillaceae</taxon>
        <taxon>Aspergillus</taxon>
        <taxon>Aspergillus subgen. Nidulantes</taxon>
    </lineage>
</organism>
<evidence type="ECO:0000256" key="9">
    <source>
        <dbReference type="ARBA" id="ARBA00023136"/>
    </source>
</evidence>
<evidence type="ECO:0000313" key="14">
    <source>
        <dbReference type="Proteomes" id="UP001610446"/>
    </source>
</evidence>
<evidence type="ECO:0000313" key="13">
    <source>
        <dbReference type="EMBL" id="KAL2828101.1"/>
    </source>
</evidence>
<feature type="repeat" description="Solcar" evidence="10">
    <location>
        <begin position="23"/>
        <end position="117"/>
    </location>
</feature>
<dbReference type="InterPro" id="IPR023395">
    <property type="entry name" value="MCP_dom_sf"/>
</dbReference>
<keyword evidence="4 10" id="KW-0812">Transmembrane</keyword>
<dbReference type="EMBL" id="JBFXLU010000375">
    <property type="protein sequence ID" value="KAL2828101.1"/>
    <property type="molecule type" value="Genomic_DNA"/>
</dbReference>
<name>A0ABR4IK50_9EURO</name>
<evidence type="ECO:0000256" key="10">
    <source>
        <dbReference type="PROSITE-ProRule" id="PRU00282"/>
    </source>
</evidence>
<dbReference type="InterPro" id="IPR018108">
    <property type="entry name" value="MCP_transmembrane"/>
</dbReference>
<dbReference type="InterPro" id="IPR049563">
    <property type="entry name" value="TXTP-like"/>
</dbReference>
<dbReference type="PROSITE" id="PS50920">
    <property type="entry name" value="SOLCAR"/>
    <property type="match status" value="3"/>
</dbReference>
<feature type="region of interest" description="Disordered" evidence="12">
    <location>
        <begin position="1"/>
        <end position="20"/>
    </location>
</feature>